<dbReference type="Pfam" id="PF00067">
    <property type="entry name" value="p450"/>
    <property type="match status" value="1"/>
</dbReference>
<keyword evidence="6 8" id="KW-0408">Iron</keyword>
<gene>
    <name evidence="10" type="ORF">BDV96DRAFT_651918</name>
</gene>
<dbReference type="InterPro" id="IPR001128">
    <property type="entry name" value="Cyt_P450"/>
</dbReference>
<evidence type="ECO:0000256" key="6">
    <source>
        <dbReference type="ARBA" id="ARBA00023004"/>
    </source>
</evidence>
<dbReference type="GO" id="GO:0020037">
    <property type="term" value="F:heme binding"/>
    <property type="evidence" value="ECO:0007669"/>
    <property type="project" value="InterPro"/>
</dbReference>
<accession>A0A6A5YQS2</accession>
<evidence type="ECO:0000256" key="7">
    <source>
        <dbReference type="ARBA" id="ARBA00023033"/>
    </source>
</evidence>
<dbReference type="InterPro" id="IPR017972">
    <property type="entry name" value="Cyt_P450_CS"/>
</dbReference>
<dbReference type="EMBL" id="ML977342">
    <property type="protein sequence ID" value="KAF2109486.1"/>
    <property type="molecule type" value="Genomic_DNA"/>
</dbReference>
<proteinExistence type="inferred from homology"/>
<dbReference type="InterPro" id="IPR050121">
    <property type="entry name" value="Cytochrome_P450_monoxygenase"/>
</dbReference>
<evidence type="ECO:0000256" key="3">
    <source>
        <dbReference type="ARBA" id="ARBA00022617"/>
    </source>
</evidence>
<feature type="binding site" description="axial binding residue" evidence="8">
    <location>
        <position position="205"/>
    </location>
    <ligand>
        <name>heme</name>
        <dbReference type="ChEBI" id="CHEBI:30413"/>
    </ligand>
    <ligandPart>
        <name>Fe</name>
        <dbReference type="ChEBI" id="CHEBI:18248"/>
    </ligandPart>
</feature>
<keyword evidence="7 9" id="KW-0503">Monooxygenase</keyword>
<name>A0A6A5YQS2_9PLEO</name>
<dbReference type="AlphaFoldDB" id="A0A6A5YQS2"/>
<dbReference type="GO" id="GO:0005506">
    <property type="term" value="F:iron ion binding"/>
    <property type="evidence" value="ECO:0007669"/>
    <property type="project" value="InterPro"/>
</dbReference>
<evidence type="ECO:0000256" key="1">
    <source>
        <dbReference type="ARBA" id="ARBA00001971"/>
    </source>
</evidence>
<dbReference type="Proteomes" id="UP000799770">
    <property type="component" value="Unassembled WGS sequence"/>
</dbReference>
<dbReference type="PANTHER" id="PTHR24305">
    <property type="entry name" value="CYTOCHROME P450"/>
    <property type="match status" value="1"/>
</dbReference>
<dbReference type="GO" id="GO:0004497">
    <property type="term" value="F:monooxygenase activity"/>
    <property type="evidence" value="ECO:0007669"/>
    <property type="project" value="UniProtKB-KW"/>
</dbReference>
<evidence type="ECO:0000313" key="10">
    <source>
        <dbReference type="EMBL" id="KAF2109486.1"/>
    </source>
</evidence>
<keyword evidence="5 9" id="KW-0560">Oxidoreductase</keyword>
<dbReference type="PROSITE" id="PS00086">
    <property type="entry name" value="CYTOCHROME_P450"/>
    <property type="match status" value="1"/>
</dbReference>
<keyword evidence="11" id="KW-1185">Reference proteome</keyword>
<dbReference type="PANTHER" id="PTHR24305:SF29">
    <property type="entry name" value="BENZOATE-PARA-HYDROXYLASE"/>
    <property type="match status" value="1"/>
</dbReference>
<dbReference type="SUPFAM" id="SSF48264">
    <property type="entry name" value="Cytochrome P450"/>
    <property type="match status" value="2"/>
</dbReference>
<evidence type="ECO:0000313" key="11">
    <source>
        <dbReference type="Proteomes" id="UP000799770"/>
    </source>
</evidence>
<evidence type="ECO:0000256" key="4">
    <source>
        <dbReference type="ARBA" id="ARBA00022723"/>
    </source>
</evidence>
<evidence type="ECO:0000256" key="8">
    <source>
        <dbReference type="PIRSR" id="PIRSR602401-1"/>
    </source>
</evidence>
<dbReference type="PRINTS" id="PR00463">
    <property type="entry name" value="EP450I"/>
</dbReference>
<evidence type="ECO:0000256" key="9">
    <source>
        <dbReference type="RuleBase" id="RU000461"/>
    </source>
</evidence>
<evidence type="ECO:0000256" key="5">
    <source>
        <dbReference type="ARBA" id="ARBA00023002"/>
    </source>
</evidence>
<reference evidence="10" key="1">
    <citation type="journal article" date="2020" name="Stud. Mycol.">
        <title>101 Dothideomycetes genomes: a test case for predicting lifestyles and emergence of pathogens.</title>
        <authorList>
            <person name="Haridas S."/>
            <person name="Albert R."/>
            <person name="Binder M."/>
            <person name="Bloem J."/>
            <person name="Labutti K."/>
            <person name="Salamov A."/>
            <person name="Andreopoulos B."/>
            <person name="Baker S."/>
            <person name="Barry K."/>
            <person name="Bills G."/>
            <person name="Bluhm B."/>
            <person name="Cannon C."/>
            <person name="Castanera R."/>
            <person name="Culley D."/>
            <person name="Daum C."/>
            <person name="Ezra D."/>
            <person name="Gonzalez J."/>
            <person name="Henrissat B."/>
            <person name="Kuo A."/>
            <person name="Liang C."/>
            <person name="Lipzen A."/>
            <person name="Lutzoni F."/>
            <person name="Magnuson J."/>
            <person name="Mondo S."/>
            <person name="Nolan M."/>
            <person name="Ohm R."/>
            <person name="Pangilinan J."/>
            <person name="Park H.-J."/>
            <person name="Ramirez L."/>
            <person name="Alfaro M."/>
            <person name="Sun H."/>
            <person name="Tritt A."/>
            <person name="Yoshinaga Y."/>
            <person name="Zwiers L.-H."/>
            <person name="Turgeon B."/>
            <person name="Goodwin S."/>
            <person name="Spatafora J."/>
            <person name="Crous P."/>
            <person name="Grigoriev I."/>
        </authorList>
    </citation>
    <scope>NUCLEOTIDE SEQUENCE</scope>
    <source>
        <strain evidence="10">CBS 627.86</strain>
    </source>
</reference>
<keyword evidence="3 8" id="KW-0349">Heme</keyword>
<sequence length="223" mass="25701">MSLVICVRRIWFHPLSKYPGPKLWAATRIPYVISLLQGSLNRDMLELHRRYGDIIRLAPDELSFATEDAWRDIYLHRPGHKEPKKDPTWYIAPNDMPQNIVTTTDINHIEYLDAIINEALRLYYAIPGGLPRIALEGGDIYVGHFVPAGTKIAIRPYVVLHSEKYFKHAWDFVPERWLPEGQRPEQYASDRLSASQPFNFGPTNCIGKPLAWAKMRVLIARVV</sequence>
<comment type="similarity">
    <text evidence="2 9">Belongs to the cytochrome P450 family.</text>
</comment>
<dbReference type="OrthoDB" id="1470350at2759"/>
<dbReference type="GO" id="GO:0016705">
    <property type="term" value="F:oxidoreductase activity, acting on paired donors, with incorporation or reduction of molecular oxygen"/>
    <property type="evidence" value="ECO:0007669"/>
    <property type="project" value="InterPro"/>
</dbReference>
<protein>
    <submittedName>
        <fullName evidence="10">Cytochrome P450</fullName>
    </submittedName>
</protein>
<organism evidence="10 11">
    <name type="scientific">Lophiotrema nucula</name>
    <dbReference type="NCBI Taxonomy" id="690887"/>
    <lineage>
        <taxon>Eukaryota</taxon>
        <taxon>Fungi</taxon>
        <taxon>Dikarya</taxon>
        <taxon>Ascomycota</taxon>
        <taxon>Pezizomycotina</taxon>
        <taxon>Dothideomycetes</taxon>
        <taxon>Pleosporomycetidae</taxon>
        <taxon>Pleosporales</taxon>
        <taxon>Lophiotremataceae</taxon>
        <taxon>Lophiotrema</taxon>
    </lineage>
</organism>
<comment type="cofactor">
    <cofactor evidence="1 8">
        <name>heme</name>
        <dbReference type="ChEBI" id="CHEBI:30413"/>
    </cofactor>
</comment>
<dbReference type="InterPro" id="IPR002401">
    <property type="entry name" value="Cyt_P450_E_grp-I"/>
</dbReference>
<evidence type="ECO:0000256" key="2">
    <source>
        <dbReference type="ARBA" id="ARBA00010617"/>
    </source>
</evidence>
<dbReference type="InterPro" id="IPR036396">
    <property type="entry name" value="Cyt_P450_sf"/>
</dbReference>
<keyword evidence="4 8" id="KW-0479">Metal-binding</keyword>
<dbReference type="Gene3D" id="1.10.630.10">
    <property type="entry name" value="Cytochrome P450"/>
    <property type="match status" value="2"/>
</dbReference>